<evidence type="ECO:0000256" key="4">
    <source>
        <dbReference type="ARBA" id="ARBA00022454"/>
    </source>
</evidence>
<dbReference type="Pfam" id="PF12937">
    <property type="entry name" value="F-box-like"/>
    <property type="match status" value="1"/>
</dbReference>
<dbReference type="Proteomes" id="UP000001514">
    <property type="component" value="Unassembled WGS sequence"/>
</dbReference>
<dbReference type="InterPro" id="IPR001810">
    <property type="entry name" value="F-box_dom"/>
</dbReference>
<dbReference type="Pfam" id="PF25756">
    <property type="entry name" value="TPR_INTS8"/>
    <property type="match status" value="1"/>
</dbReference>
<evidence type="ECO:0000256" key="1">
    <source>
        <dbReference type="ARBA" id="ARBA00004123"/>
    </source>
</evidence>
<evidence type="ECO:0000313" key="7">
    <source>
        <dbReference type="EMBL" id="EFJ21023.1"/>
    </source>
</evidence>
<dbReference type="InterPro" id="IPR011043">
    <property type="entry name" value="Gal_Oxase/kelch_b-propeller"/>
</dbReference>
<dbReference type="OMA" id="FIVACRM"/>
<gene>
    <name evidence="7" type="ORF">SELMODRAFT_443625</name>
</gene>
<dbReference type="GO" id="GO:0032039">
    <property type="term" value="C:integrator complex"/>
    <property type="evidence" value="ECO:0000318"/>
    <property type="project" value="GO_Central"/>
</dbReference>
<dbReference type="PANTHER" id="PTHR13350">
    <property type="entry name" value="INTEGRATOR COMPLEX SUBUNIT 8"/>
    <property type="match status" value="1"/>
</dbReference>
<dbReference type="InterPro" id="IPR057980">
    <property type="entry name" value="TPR_INTS8"/>
</dbReference>
<name>D8S312_SELML</name>
<dbReference type="HOGENOM" id="CLU_250314_0_0_1"/>
<dbReference type="InterPro" id="IPR038751">
    <property type="entry name" value="INTS8"/>
</dbReference>
<dbReference type="SUPFAM" id="SSF50965">
    <property type="entry name" value="Galactose oxidase, central domain"/>
    <property type="match status" value="1"/>
</dbReference>
<evidence type="ECO:0000256" key="3">
    <source>
        <dbReference type="ARBA" id="ARBA00007147"/>
    </source>
</evidence>
<organism evidence="8">
    <name type="scientific">Selaginella moellendorffii</name>
    <name type="common">Spikemoss</name>
    <dbReference type="NCBI Taxonomy" id="88036"/>
    <lineage>
        <taxon>Eukaryota</taxon>
        <taxon>Viridiplantae</taxon>
        <taxon>Streptophyta</taxon>
        <taxon>Embryophyta</taxon>
        <taxon>Tracheophyta</taxon>
        <taxon>Lycopodiopsida</taxon>
        <taxon>Selaginellales</taxon>
        <taxon>Selaginellaceae</taxon>
        <taxon>Selaginella</taxon>
    </lineage>
</organism>
<dbReference type="Gramene" id="EFJ21023">
    <property type="protein sequence ID" value="EFJ21023"/>
    <property type="gene ID" value="SELMODRAFT_443625"/>
</dbReference>
<feature type="domain" description="F-box" evidence="6">
    <location>
        <begin position="1097"/>
        <end position="1137"/>
    </location>
</feature>
<evidence type="ECO:0000256" key="2">
    <source>
        <dbReference type="ARBA" id="ARBA00004286"/>
    </source>
</evidence>
<dbReference type="STRING" id="88036.D8S312"/>
<dbReference type="InParanoid" id="D8S312"/>
<dbReference type="SMART" id="SM00256">
    <property type="entry name" value="FBOX"/>
    <property type="match status" value="1"/>
</dbReference>
<keyword evidence="5" id="KW-0539">Nucleus</keyword>
<protein>
    <recommendedName>
        <fullName evidence="6">F-box domain-containing protein</fullName>
    </recommendedName>
</protein>
<keyword evidence="8" id="KW-1185">Reference proteome</keyword>
<comment type="similarity">
    <text evidence="3">Belongs to the Integrator subunit 8 family.</text>
</comment>
<comment type="subcellular location">
    <subcellularLocation>
        <location evidence="2">Chromosome</location>
    </subcellularLocation>
    <subcellularLocation>
        <location evidence="1">Nucleus</location>
    </subcellularLocation>
</comment>
<dbReference type="GO" id="GO:0034472">
    <property type="term" value="P:snRNA 3'-end processing"/>
    <property type="evidence" value="ECO:0000318"/>
    <property type="project" value="GO_Central"/>
</dbReference>
<reference evidence="7 8" key="1">
    <citation type="journal article" date="2011" name="Science">
        <title>The Selaginella genome identifies genetic changes associated with the evolution of vascular plants.</title>
        <authorList>
            <person name="Banks J.A."/>
            <person name="Nishiyama T."/>
            <person name="Hasebe M."/>
            <person name="Bowman J.L."/>
            <person name="Gribskov M."/>
            <person name="dePamphilis C."/>
            <person name="Albert V.A."/>
            <person name="Aono N."/>
            <person name="Aoyama T."/>
            <person name="Ambrose B.A."/>
            <person name="Ashton N.W."/>
            <person name="Axtell M.J."/>
            <person name="Barker E."/>
            <person name="Barker M.S."/>
            <person name="Bennetzen J.L."/>
            <person name="Bonawitz N.D."/>
            <person name="Chapple C."/>
            <person name="Cheng C."/>
            <person name="Correa L.G."/>
            <person name="Dacre M."/>
            <person name="DeBarry J."/>
            <person name="Dreyer I."/>
            <person name="Elias M."/>
            <person name="Engstrom E.M."/>
            <person name="Estelle M."/>
            <person name="Feng L."/>
            <person name="Finet C."/>
            <person name="Floyd S.K."/>
            <person name="Frommer W.B."/>
            <person name="Fujita T."/>
            <person name="Gramzow L."/>
            <person name="Gutensohn M."/>
            <person name="Harholt J."/>
            <person name="Hattori M."/>
            <person name="Heyl A."/>
            <person name="Hirai T."/>
            <person name="Hiwatashi Y."/>
            <person name="Ishikawa M."/>
            <person name="Iwata M."/>
            <person name="Karol K.G."/>
            <person name="Koehler B."/>
            <person name="Kolukisaoglu U."/>
            <person name="Kubo M."/>
            <person name="Kurata T."/>
            <person name="Lalonde S."/>
            <person name="Li K."/>
            <person name="Li Y."/>
            <person name="Litt A."/>
            <person name="Lyons E."/>
            <person name="Manning G."/>
            <person name="Maruyama T."/>
            <person name="Michael T.P."/>
            <person name="Mikami K."/>
            <person name="Miyazaki S."/>
            <person name="Morinaga S."/>
            <person name="Murata T."/>
            <person name="Mueller-Roeber B."/>
            <person name="Nelson D.R."/>
            <person name="Obara M."/>
            <person name="Oguri Y."/>
            <person name="Olmstead R.G."/>
            <person name="Onodera N."/>
            <person name="Petersen B.L."/>
            <person name="Pils B."/>
            <person name="Prigge M."/>
            <person name="Rensing S.A."/>
            <person name="Riano-Pachon D.M."/>
            <person name="Roberts A.W."/>
            <person name="Sato Y."/>
            <person name="Scheller H.V."/>
            <person name="Schulz B."/>
            <person name="Schulz C."/>
            <person name="Shakirov E.V."/>
            <person name="Shibagaki N."/>
            <person name="Shinohara N."/>
            <person name="Shippen D.E."/>
            <person name="Soerensen I."/>
            <person name="Sotooka R."/>
            <person name="Sugimoto N."/>
            <person name="Sugita M."/>
            <person name="Sumikawa N."/>
            <person name="Tanurdzic M."/>
            <person name="Theissen G."/>
            <person name="Ulvskov P."/>
            <person name="Wakazuki S."/>
            <person name="Weng J.K."/>
            <person name="Willats W.W."/>
            <person name="Wipf D."/>
            <person name="Wolf P.G."/>
            <person name="Yang L."/>
            <person name="Zimmer A.D."/>
            <person name="Zhu Q."/>
            <person name="Mitros T."/>
            <person name="Hellsten U."/>
            <person name="Loque D."/>
            <person name="Otillar R."/>
            <person name="Salamov A."/>
            <person name="Schmutz J."/>
            <person name="Shapiro H."/>
            <person name="Lindquist E."/>
            <person name="Lucas S."/>
            <person name="Rokhsar D."/>
            <person name="Grigoriev I.V."/>
        </authorList>
    </citation>
    <scope>NUCLEOTIDE SEQUENCE [LARGE SCALE GENOMIC DNA]</scope>
</reference>
<sequence>MAPDGGGGKADVAGLWIEFVLIPQRLEEHLDGLASGRALSPGHAELVNMFLEQAVANHKLSRKEPDPQGGAAAAPAPSRAAKTASLLCERAVRVASAARFSLEDIEVLVPRHLQSLLLRASVKYDKDRSLFHECNFHRWVIHKALAPEALRLSMASPAVRARDAATGEPAEIFQDGLLPVSGESEQEGPSVRFLEDVLASVGDKVDKVDRTKKKVGKAVPNGVVMDGLQEDGLCQILFDVAESHFMRGRIKKAHDLFSKCASLADGYESSPVPEDRLHGFIVACRAVASSGAVQHQTEGDEVEAVLICERSRVSSKRKNQTVLSDHCNGVNEESPHKKVDHRVKQNGISFESGQDHTKQVSNGYRAKLGQDAVEDKGLVKVLADDVLAHRLPWEYCLSLEKDFTLPASVRCKVAACNILRRVIEGASFDSLQRFSEQFQDNKEAVQFLMQLVSNVSSEVRDSGGDEDLQLLPRLQQFTVYFCCTLEESWCWKLVCKKKLVSPEFMSDSKEGETVSPPDKGEAVKSGLILLDILQGGNLASVEHATSPIFEMSAESIAKAVQLRAFDALDRGKDYNLARQLYDLAKRIYPEAIDSELFLWFVDRTGGGGDSLGVALPERAEGYLSSDAVVYIVVRIADEERWSLVLELCSWAQRRQFMDHKDVASVFREAAILGVLMPMCLGQTHAREDEILRKFEELMTLSFSTKDGCLLPGMKVLPVVSKLSSVRVLEVVENLLAGWINRWHATPPVELARYGALARMASAAADSKSQALRTSGDWGKMFHSLLQRLLELSKGTRDDSRGSRWLLGLADLAFVDHAYLSSLQFYLEAGAVRSSFYCDRVASMAREFFTPWVFFLMLMLDQITRMIAACKEIGAQLQAAILCQCLPDPDYESAFQILQANPLIVDQDAALYFDCVWEIPILELLVHMHAKAGDRARVNTLISLLQQPALNVHNPASIRQAHIAAMEQRFLQRLYAELVQLEFAALLMLPKRETLRLLTASYSSKHHRSGHGSYRSGPLVDWCLSATKRRTWTGETMADLAERTTPSLEEIARVEVEKTGQGGDTGTGTSAARELEYGEVFKEEEVASSSSMACQSYVPDDVWVRVFERLPWAGVVRARTVCKRWQKLIESPHFEQAVSSQPPWLFVSTTLDDTVKDDLHAYDPETDRWYSVPLDFLVKNHSGPRWTVVSSTGGLVYVMQEPCRDLLIDVFSPITRRKRTVAYSGYPRSREPVTPVVWTFLGDDASHSRCHHLLVASSCDGWGTRLYCPTDCDWEEVGEGHPKLRDSRDSKYACSVRDEKFFVLVEDEIDAGVDPYGFEQIEYRIVLLGFDAAEGFWEEYSMFPFERAEDAVIVEFHGYLHLVAASCESDRLCIRVYKFLERKRDAWVEVTATSELCPLSFGSRLGFFQLACATAGDLLYVVGYCEDSALAGVCDFSEGSPRWRRISSVPFTTVGFCFCCSKKIDSSHFW</sequence>
<keyword evidence="4" id="KW-0158">Chromosome</keyword>
<dbReference type="SUPFAM" id="SSF81383">
    <property type="entry name" value="F-box domain"/>
    <property type="match status" value="1"/>
</dbReference>
<dbReference type="KEGG" id="smo:SELMODRAFT_443625"/>
<accession>D8S312</accession>
<evidence type="ECO:0000259" key="6">
    <source>
        <dbReference type="SMART" id="SM00256"/>
    </source>
</evidence>
<dbReference type="Gene3D" id="1.20.1280.50">
    <property type="match status" value="1"/>
</dbReference>
<dbReference type="InterPro" id="IPR036047">
    <property type="entry name" value="F-box-like_dom_sf"/>
</dbReference>
<dbReference type="PANTHER" id="PTHR13350:SF1">
    <property type="entry name" value="INTEGRATOR COMPLEX SUBUNIT 8"/>
    <property type="match status" value="1"/>
</dbReference>
<dbReference type="EMBL" id="GL377600">
    <property type="protein sequence ID" value="EFJ21023.1"/>
    <property type="molecule type" value="Genomic_DNA"/>
</dbReference>
<evidence type="ECO:0000256" key="5">
    <source>
        <dbReference type="ARBA" id="ARBA00023242"/>
    </source>
</evidence>
<dbReference type="GO" id="GO:0005694">
    <property type="term" value="C:chromosome"/>
    <property type="evidence" value="ECO:0007669"/>
    <property type="project" value="UniProtKB-SubCell"/>
</dbReference>
<evidence type="ECO:0000313" key="8">
    <source>
        <dbReference type="Proteomes" id="UP000001514"/>
    </source>
</evidence>
<dbReference type="eggNOG" id="ENOG502QQS8">
    <property type="taxonomic scope" value="Eukaryota"/>
</dbReference>
<proteinExistence type="inferred from homology"/>